<dbReference type="InterPro" id="IPR015422">
    <property type="entry name" value="PyrdxlP-dep_Trfase_small"/>
</dbReference>
<dbReference type="PANTHER" id="PTHR11808">
    <property type="entry name" value="TRANS-SULFURATION ENZYME FAMILY MEMBER"/>
    <property type="match status" value="1"/>
</dbReference>
<comment type="cofactor">
    <cofactor evidence="1 3">
        <name>pyridoxal 5'-phosphate</name>
        <dbReference type="ChEBI" id="CHEBI:597326"/>
    </cofactor>
</comment>
<evidence type="ECO:0000313" key="6">
    <source>
        <dbReference type="Proteomes" id="UP001500604"/>
    </source>
</evidence>
<name>A0ABP8V3Q5_9GAMM</name>
<dbReference type="PANTHER" id="PTHR11808:SF86">
    <property type="entry name" value="METHIONINE GAMMA-LYASE"/>
    <property type="match status" value="1"/>
</dbReference>
<dbReference type="SUPFAM" id="SSF53383">
    <property type="entry name" value="PLP-dependent transferases"/>
    <property type="match status" value="1"/>
</dbReference>
<dbReference type="RefSeq" id="WP_345196321.1">
    <property type="nucleotide sequence ID" value="NZ_BAABFL010000374.1"/>
</dbReference>
<evidence type="ECO:0000256" key="3">
    <source>
        <dbReference type="RuleBase" id="RU362118"/>
    </source>
</evidence>
<dbReference type="InterPro" id="IPR000277">
    <property type="entry name" value="Cys/Met-Metab_PyrdxlP-dep_enz"/>
</dbReference>
<evidence type="ECO:0008006" key="7">
    <source>
        <dbReference type="Google" id="ProtNLM"/>
    </source>
</evidence>
<dbReference type="InterPro" id="IPR015421">
    <property type="entry name" value="PyrdxlP-dep_Trfase_major"/>
</dbReference>
<comment type="caution">
    <text evidence="5">The sequence shown here is derived from an EMBL/GenBank/DDBJ whole genome shotgun (WGS) entry which is preliminary data.</text>
</comment>
<feature type="region of interest" description="Disordered" evidence="4">
    <location>
        <begin position="1"/>
        <end position="23"/>
    </location>
</feature>
<gene>
    <name evidence="5" type="ORF">GCM10023116_24920</name>
</gene>
<accession>A0ABP8V3Q5</accession>
<comment type="similarity">
    <text evidence="3">Belongs to the trans-sulfuration enzymes family.</text>
</comment>
<dbReference type="Proteomes" id="UP001500604">
    <property type="component" value="Unassembled WGS sequence"/>
</dbReference>
<keyword evidence="2 3" id="KW-0663">Pyridoxal phosphate</keyword>
<dbReference type="InterPro" id="IPR015424">
    <property type="entry name" value="PyrdxlP-dep_Trfase"/>
</dbReference>
<dbReference type="Pfam" id="PF01053">
    <property type="entry name" value="Cys_Met_Meta_PP"/>
    <property type="match status" value="1"/>
</dbReference>
<evidence type="ECO:0000256" key="2">
    <source>
        <dbReference type="ARBA" id="ARBA00022898"/>
    </source>
</evidence>
<evidence type="ECO:0000256" key="1">
    <source>
        <dbReference type="ARBA" id="ARBA00001933"/>
    </source>
</evidence>
<sequence>MSMDPLASARRLSPRRKTSSAASIDELTHEQLHHFGIDPTSAMGEKLEAVTANLYRSGHSIDELLSTTFSLLDTLTHNDRISYFNAKKFLCFQLAKLIDTLQPSMKGDYQALSFSDKSRSVKGEHPLFCNVSALFSATPAVVRTATYLYACTEWVDDAFHGRESTHPIYTRLLNPTSMALANSVVDLEAGPLAGEYLAWNFNSGMAAIDALLSNQLRHGDILIVSRNVYGGTHQLLHDYFARTDRLAIELVWFDGYTHDDFQQVLEDTRAQYADALNHGKNLSIYLESPCNPHGYVLDVPAICQLVHQHNHTVMLDATLATPFLQKPLQHNDTNKRPDFLIHSYTKDISGSGSTTAGVVIGKNHRMFIPKGDTAEGLNWDQSLFWDVYYIKGSFLDADKAIDVYNGMKTLESRMLGKCINTRVFAEFLASHPAIQVNSNAIASNPNRALCQEQQYLGLPSPLFSIDFEQANIPKEAFTRFFDALEPAFSHMVSLGQSNTLLLCPALTSHSELSEQALEDAGITPTTIRIAMGNENPQDLITHFRAASECHIDPVLPGFSSQFMDANTVSQMLRKIYLETHTAHIESIL</sequence>
<dbReference type="Gene3D" id="3.40.640.10">
    <property type="entry name" value="Type I PLP-dependent aspartate aminotransferase-like (Major domain)"/>
    <property type="match status" value="1"/>
</dbReference>
<organism evidence="5 6">
    <name type="scientific">Kistimonas scapharcae</name>
    <dbReference type="NCBI Taxonomy" id="1036133"/>
    <lineage>
        <taxon>Bacteria</taxon>
        <taxon>Pseudomonadati</taxon>
        <taxon>Pseudomonadota</taxon>
        <taxon>Gammaproteobacteria</taxon>
        <taxon>Oceanospirillales</taxon>
        <taxon>Endozoicomonadaceae</taxon>
        <taxon>Kistimonas</taxon>
    </lineage>
</organism>
<reference evidence="6" key="1">
    <citation type="journal article" date="2019" name="Int. J. Syst. Evol. Microbiol.">
        <title>The Global Catalogue of Microorganisms (GCM) 10K type strain sequencing project: providing services to taxonomists for standard genome sequencing and annotation.</title>
        <authorList>
            <consortium name="The Broad Institute Genomics Platform"/>
            <consortium name="The Broad Institute Genome Sequencing Center for Infectious Disease"/>
            <person name="Wu L."/>
            <person name="Ma J."/>
        </authorList>
    </citation>
    <scope>NUCLEOTIDE SEQUENCE [LARGE SCALE GENOMIC DNA]</scope>
    <source>
        <strain evidence="6">JCM 17805</strain>
    </source>
</reference>
<evidence type="ECO:0000256" key="4">
    <source>
        <dbReference type="SAM" id="MobiDB-lite"/>
    </source>
</evidence>
<protein>
    <recommendedName>
        <fullName evidence="7">Cys/Met metabolism pyridoxal-phosphate-dependent enzyme</fullName>
    </recommendedName>
</protein>
<keyword evidence="6" id="KW-1185">Reference proteome</keyword>
<evidence type="ECO:0000313" key="5">
    <source>
        <dbReference type="EMBL" id="GAA4650209.1"/>
    </source>
</evidence>
<dbReference type="Gene3D" id="3.90.1150.10">
    <property type="entry name" value="Aspartate Aminotransferase, domain 1"/>
    <property type="match status" value="1"/>
</dbReference>
<dbReference type="EMBL" id="BAABFL010000374">
    <property type="protein sequence ID" value="GAA4650209.1"/>
    <property type="molecule type" value="Genomic_DNA"/>
</dbReference>
<proteinExistence type="inferred from homology"/>